<dbReference type="RefSeq" id="WP_130244373.1">
    <property type="nucleotide sequence ID" value="NZ_PPUZ01000012.1"/>
</dbReference>
<dbReference type="Gene3D" id="2.60.40.10">
    <property type="entry name" value="Immunoglobulins"/>
    <property type="match status" value="3"/>
</dbReference>
<comment type="caution">
    <text evidence="2">The sequence shown here is derived from an EMBL/GenBank/DDBJ whole genome shotgun (WGS) entry which is preliminary data.</text>
</comment>
<evidence type="ECO:0000256" key="1">
    <source>
        <dbReference type="SAM" id="SignalP"/>
    </source>
</evidence>
<feature type="signal peptide" evidence="1">
    <location>
        <begin position="1"/>
        <end position="20"/>
    </location>
</feature>
<name>A0A4Q7EL70_9GAMM</name>
<accession>A0A4Q7EL70</accession>
<organism evidence="2 3">
    <name type="scientific">Pseudoalteromonas rubra</name>
    <dbReference type="NCBI Taxonomy" id="43658"/>
    <lineage>
        <taxon>Bacteria</taxon>
        <taxon>Pseudomonadati</taxon>
        <taxon>Pseudomonadota</taxon>
        <taxon>Gammaproteobacteria</taxon>
        <taxon>Alteromonadales</taxon>
        <taxon>Pseudoalteromonadaceae</taxon>
        <taxon>Pseudoalteromonas</taxon>
    </lineage>
</organism>
<dbReference type="InterPro" id="IPR008964">
    <property type="entry name" value="Invasin/intimin_cell_adhesion"/>
</dbReference>
<evidence type="ECO:0000313" key="3">
    <source>
        <dbReference type="Proteomes" id="UP000292345"/>
    </source>
</evidence>
<sequence>MSLMRWFSITLLSLLMIACGGGGSIEKDTSGGGGTTTDYDLVLSTSSESGGSLSISNPITVTAKLTNDGAPVANNLVKFSNDEFSDFASVSSQLTDSNGEAKVTIIANRLAGAGTISATADIGESTVSGSVPYAATGDGGIQIAMSITGSDGQPIDASNPISGAEIATVTAILTDNGTPLSGQVLEFSKEVDSEDLLVTNGNSNVQTDANGAARLIIAATDKVGAGYVQVKYNEDINARIGFESAGNPFYDKEIYDLSVQLVDATEQASSELSLANPLRAKIQLTLNEQPIANAQVAVSVEASARFAEPTESVITNANGLAEIQFFATKTATVAQQLDAFTAIYTADGEEVARTVANYVGAGDGGIQMTVDVLDAENNEIDKDNPLNVGNDGFLKINLTRDGQPLVNQLVTVSELVLANITDGGSAVTDSNGNAELILSVNDSRGWEQFTVTYEEPGTSNQIVSSGRYYSNGIAAGAGIQLTVSVRDPQGDAINESNPLSAETRGKVVITLMEDGQPLSDELVTVLGGSKAVTSPSDGVINTNASGVAEIDLIANKEEGWAEVTASFGDGGAAVVKTARYYSDGDPNFGDSGYQLTLVGKNSQGQDSNSLSAQMPLTIEARLTFNGSLQKNQNIQMSVNEFGILDPASGSVLTNDAGVATIQLLDNSVSGAGRVSARYEANTGEVVTQNFNFNSAGDGGVNISIVSILDRDGDEISTQLSGNNKLGEDHDGIATLRLIENGEPLAGKLVTFTTDSVATMNPQSGRAVTDENGLASVDLLATSTSGIGEVYAEYLTFSTPRVTFASDGAVLVDEGEYKMVVRLLINCSDDWDSNRDTTGITDADLAKCDEVTNVPSTELAEVYVKLTPTSNLNNGIQNAIVSVQTNKGQILPSSGQVLTDQQGVGLLKLQPGDSGGAGTITATYLGEVDTKNFSVGIQDLYLSLSSELDSDDGRDSLSAGDSFILTATIFTDEADPTNSVYTQPVDVEFTSTCADEGLATIDGQVRSKAGKASSTYRAQGCSGNDTIVVTVTSGGGVNDPESYVFTVDDAPVQAIQFIDASNAFIALPPGVGATPTTSTVRFKLLDTDNRPLKQKYIEFRLADLTGSAELTNYRGSTDSEGFAQTTVQSGVVPGDIVVEACYIADDTIEKFALNNQFPTCWQSVIDQCTADDTHPRCKPIQENAGYTFKLISSAEPEDNIEDPVNAVSSGIVLSSGVPDQNSFDIAADNLVLNALNSVGVTTNITVFFGDQFNQLTGDNLVASVTAEAGVVGSIDGAGGTPSYQCAIVDGVCTVQWRKQGDFPYNDTATWQNSIGHVCDTYNGNPVPCINGFPSEYDYNNDGTPTPVVRGGRVTVMATAKGQESFIDKPSGGGVIRKNGRFDEGEFFSSFDLPEAFVDHNKNGNFDAVDCSDNAQADKCEFGTSTGGHNETYLDANNDFAYTVADGKYNGLLCGEQAEKDNLCSKDLVDVRRDLELVIAGDVPYVRFVVNKNHIGGNTVACSNTFPDPADPGETVEVPINGMLALEATEDDNFCDIGGIDLNAYGVPDAPATGTEKVEIEIYYSDIFGNALPNGTTVSITADNGEVAVQEVDTKVSAAELHGIKKAVVTVSRETAANSKKTGNLTITFTIPAPVDGQNPTIVSKSIPVQDAG</sequence>
<dbReference type="InterPro" id="IPR013783">
    <property type="entry name" value="Ig-like_fold"/>
</dbReference>
<evidence type="ECO:0000313" key="2">
    <source>
        <dbReference type="EMBL" id="RZM84021.1"/>
    </source>
</evidence>
<feature type="chain" id="PRO_5020714073" description="Invasin" evidence="1">
    <location>
        <begin position="21"/>
        <end position="1651"/>
    </location>
</feature>
<dbReference type="PROSITE" id="PS51257">
    <property type="entry name" value="PROKAR_LIPOPROTEIN"/>
    <property type="match status" value="1"/>
</dbReference>
<keyword evidence="1" id="KW-0732">Signal</keyword>
<protein>
    <recommendedName>
        <fullName evidence="4">Invasin</fullName>
    </recommendedName>
</protein>
<proteinExistence type="predicted"/>
<dbReference type="Proteomes" id="UP000292345">
    <property type="component" value="Unassembled WGS sequence"/>
</dbReference>
<dbReference type="EMBL" id="PPUZ01000012">
    <property type="protein sequence ID" value="RZM84021.1"/>
    <property type="molecule type" value="Genomic_DNA"/>
</dbReference>
<reference evidence="2 3" key="1">
    <citation type="submission" date="2018-01" db="EMBL/GenBank/DDBJ databases">
        <title>Co-occurrence of chitin degradation, pigmentation and bioactivity in marine Pseudoalteromonas.</title>
        <authorList>
            <person name="Paulsen S."/>
            <person name="Gram L."/>
            <person name="Machado H."/>
        </authorList>
    </citation>
    <scope>NUCLEOTIDE SEQUENCE [LARGE SCALE GENOMIC DNA]</scope>
    <source>
        <strain evidence="2 3">S1946</strain>
    </source>
</reference>
<dbReference type="SUPFAM" id="SSF49373">
    <property type="entry name" value="Invasin/intimin cell-adhesion fragments"/>
    <property type="match status" value="6"/>
</dbReference>
<evidence type="ECO:0008006" key="4">
    <source>
        <dbReference type="Google" id="ProtNLM"/>
    </source>
</evidence>
<gene>
    <name evidence="2" type="ORF">C3B51_05070</name>
</gene>